<dbReference type="Pfam" id="PF05708">
    <property type="entry name" value="Peptidase_C92"/>
    <property type="match status" value="1"/>
</dbReference>
<dbReference type="NCBIfam" id="NF007458">
    <property type="entry name" value="PRK10030.1"/>
    <property type="match status" value="1"/>
</dbReference>
<proteinExistence type="predicted"/>
<keyword evidence="3" id="KW-1185">Reference proteome</keyword>
<accession>A0A098LDQ5</accession>
<sequence length="222" mass="25642">MRNKTLLFLAVLIALSIFSYVSTAREEVYNSFDKKIQKGQFLEGDIIFQNLDSDQCRAAKLATRSKFSHVGIITLEKGKEFVLEAVEPVCMTPLDEWIKRGNNGFYTVMRLKDRDKYLIATNVSTAKKFAKEMLGKHCDIFFNWSDDQLYCSELVWKIYQRAFKLQLCPLKKMKDFDLSSPEVRAVLEMRYGKNPPLDELVVAPSDLAESKLLYVVEKNNLK</sequence>
<dbReference type="STRING" id="153721.MYP_1815"/>
<dbReference type="EMBL" id="BBLT01000003">
    <property type="protein sequence ID" value="GAL84587.1"/>
    <property type="molecule type" value="Genomic_DNA"/>
</dbReference>
<evidence type="ECO:0000313" key="2">
    <source>
        <dbReference type="EMBL" id="GAL84587.1"/>
    </source>
</evidence>
<dbReference type="InterPro" id="IPR024453">
    <property type="entry name" value="Peptidase_C92"/>
</dbReference>
<gene>
    <name evidence="2" type="ORF">MYP_1815</name>
</gene>
<comment type="caution">
    <text evidence="2">The sequence shown here is derived from an EMBL/GenBank/DDBJ whole genome shotgun (WGS) entry which is preliminary data.</text>
</comment>
<dbReference type="RefSeq" id="WP_045461729.1">
    <property type="nucleotide sequence ID" value="NZ_BBLT01000003.1"/>
</dbReference>
<feature type="chain" id="PRO_5001944584" description="Peptidoglycan peptidase" evidence="1">
    <location>
        <begin position="25"/>
        <end position="222"/>
    </location>
</feature>
<feature type="signal peptide" evidence="1">
    <location>
        <begin position="1"/>
        <end position="24"/>
    </location>
</feature>
<dbReference type="AlphaFoldDB" id="A0A098LDQ5"/>
<dbReference type="eggNOG" id="COG0791">
    <property type="taxonomic scope" value="Bacteria"/>
</dbReference>
<dbReference type="InterPro" id="IPR038765">
    <property type="entry name" value="Papain-like_cys_pep_sf"/>
</dbReference>
<evidence type="ECO:0000313" key="3">
    <source>
        <dbReference type="Proteomes" id="UP000030185"/>
    </source>
</evidence>
<dbReference type="OrthoDB" id="195541at2"/>
<evidence type="ECO:0008006" key="4">
    <source>
        <dbReference type="Google" id="ProtNLM"/>
    </source>
</evidence>
<keyword evidence="1" id="KW-0732">Signal</keyword>
<evidence type="ECO:0000256" key="1">
    <source>
        <dbReference type="SAM" id="SignalP"/>
    </source>
</evidence>
<dbReference type="Proteomes" id="UP000030185">
    <property type="component" value="Unassembled WGS sequence"/>
</dbReference>
<protein>
    <recommendedName>
        <fullName evidence="4">Peptidoglycan peptidase</fullName>
    </recommendedName>
</protein>
<reference evidence="2 3" key="1">
    <citation type="submission" date="2014-09" db="EMBL/GenBank/DDBJ databases">
        <title>Sporocytophaga myxococcoides PG-01 genome sequencing.</title>
        <authorList>
            <person name="Liu L."/>
            <person name="Gao P.J."/>
            <person name="Chen G.J."/>
            <person name="Wang L.S."/>
        </authorList>
    </citation>
    <scope>NUCLEOTIDE SEQUENCE [LARGE SCALE GENOMIC DNA]</scope>
    <source>
        <strain evidence="2 3">PG-01</strain>
    </source>
</reference>
<dbReference type="SUPFAM" id="SSF54001">
    <property type="entry name" value="Cysteine proteinases"/>
    <property type="match status" value="1"/>
</dbReference>
<name>A0A098LDQ5_9BACT</name>
<organism evidence="2 3">
    <name type="scientific">Sporocytophaga myxococcoides</name>
    <dbReference type="NCBI Taxonomy" id="153721"/>
    <lineage>
        <taxon>Bacteria</taxon>
        <taxon>Pseudomonadati</taxon>
        <taxon>Bacteroidota</taxon>
        <taxon>Cytophagia</taxon>
        <taxon>Cytophagales</taxon>
        <taxon>Cytophagaceae</taxon>
        <taxon>Sporocytophaga</taxon>
    </lineage>
</organism>
<dbReference type="Gene3D" id="3.90.1720.10">
    <property type="entry name" value="endopeptidase domain like (from Nostoc punctiforme)"/>
    <property type="match status" value="1"/>
</dbReference>